<dbReference type="InterPro" id="IPR027417">
    <property type="entry name" value="P-loop_NTPase"/>
</dbReference>
<evidence type="ECO:0000259" key="4">
    <source>
        <dbReference type="PROSITE" id="PS50893"/>
    </source>
</evidence>
<evidence type="ECO:0000313" key="5">
    <source>
        <dbReference type="EMBL" id="GAA3957038.1"/>
    </source>
</evidence>
<keyword evidence="3 5" id="KW-0067">ATP-binding</keyword>
<dbReference type="Pfam" id="PF00005">
    <property type="entry name" value="ABC_tran"/>
    <property type="match status" value="1"/>
</dbReference>
<gene>
    <name evidence="5" type="ORF">GCM10022210_00170</name>
</gene>
<dbReference type="InterPro" id="IPR003439">
    <property type="entry name" value="ABC_transporter-like_ATP-bd"/>
</dbReference>
<evidence type="ECO:0000256" key="3">
    <source>
        <dbReference type="ARBA" id="ARBA00022840"/>
    </source>
</evidence>
<accession>A0ABP7NZA7</accession>
<dbReference type="PANTHER" id="PTHR42939:SF1">
    <property type="entry name" value="ABC TRANSPORTER ATP-BINDING PROTEIN ALBC-RELATED"/>
    <property type="match status" value="1"/>
</dbReference>
<dbReference type="PROSITE" id="PS50893">
    <property type="entry name" value="ABC_TRANSPORTER_2"/>
    <property type="match status" value="1"/>
</dbReference>
<protein>
    <submittedName>
        <fullName evidence="5">ABC transporter ATP-binding protein</fullName>
    </submittedName>
</protein>
<proteinExistence type="predicted"/>
<dbReference type="GO" id="GO:0005524">
    <property type="term" value="F:ATP binding"/>
    <property type="evidence" value="ECO:0007669"/>
    <property type="project" value="UniProtKB-KW"/>
</dbReference>
<reference evidence="6" key="1">
    <citation type="journal article" date="2019" name="Int. J. Syst. Evol. Microbiol.">
        <title>The Global Catalogue of Microorganisms (GCM) 10K type strain sequencing project: providing services to taxonomists for standard genome sequencing and annotation.</title>
        <authorList>
            <consortium name="The Broad Institute Genomics Platform"/>
            <consortium name="The Broad Institute Genome Sequencing Center for Infectious Disease"/>
            <person name="Wu L."/>
            <person name="Ma J."/>
        </authorList>
    </citation>
    <scope>NUCLEOTIDE SEQUENCE [LARGE SCALE GENOMIC DNA]</scope>
    <source>
        <strain evidence="6">JCM 16601</strain>
    </source>
</reference>
<keyword evidence="1" id="KW-0813">Transport</keyword>
<dbReference type="RefSeq" id="WP_259097642.1">
    <property type="nucleotide sequence ID" value="NZ_BAAAZC010000001.1"/>
</dbReference>
<dbReference type="Gene3D" id="3.40.50.300">
    <property type="entry name" value="P-loop containing nucleotide triphosphate hydrolases"/>
    <property type="match status" value="1"/>
</dbReference>
<name>A0ABP7NZA7_9SPHI</name>
<evidence type="ECO:0000256" key="2">
    <source>
        <dbReference type="ARBA" id="ARBA00022741"/>
    </source>
</evidence>
<comment type="caution">
    <text evidence="5">The sequence shown here is derived from an EMBL/GenBank/DDBJ whole genome shotgun (WGS) entry which is preliminary data.</text>
</comment>
<keyword evidence="2" id="KW-0547">Nucleotide-binding</keyword>
<dbReference type="CDD" id="cd03230">
    <property type="entry name" value="ABC_DR_subfamily_A"/>
    <property type="match status" value="1"/>
</dbReference>
<keyword evidence="6" id="KW-1185">Reference proteome</keyword>
<evidence type="ECO:0000313" key="6">
    <source>
        <dbReference type="Proteomes" id="UP001500742"/>
    </source>
</evidence>
<organism evidence="5 6">
    <name type="scientific">Mucilaginibacter dorajii</name>
    <dbReference type="NCBI Taxonomy" id="692994"/>
    <lineage>
        <taxon>Bacteria</taxon>
        <taxon>Pseudomonadati</taxon>
        <taxon>Bacteroidota</taxon>
        <taxon>Sphingobacteriia</taxon>
        <taxon>Sphingobacteriales</taxon>
        <taxon>Sphingobacteriaceae</taxon>
        <taxon>Mucilaginibacter</taxon>
    </lineage>
</organism>
<sequence length="252" mass="27942">MMIEIKSLKKIYGGVTVVNVPQLSIAKGESVGLVGNNGAGKTTLFRMILDLIRPDTGEVLSNVEVVAGGENWKTYTASYLDEGFLIDYLTPEEYLYFIGGLHQQSKATVDEALVKLGDFFNDEILKKGKYIRDLSKGNQCKVGVASCMLQNPQLLMLDEPFANIDPSTQFRLKNMLKEANKTKGVTTIVSSHDLNHITDVCDRILLMEKGVIIKDIATNSSTLKELENYFGVGQAFEELVSVIDKIDEEENH</sequence>
<dbReference type="InterPro" id="IPR051782">
    <property type="entry name" value="ABC_Transporter_VariousFunc"/>
</dbReference>
<dbReference type="SMART" id="SM00382">
    <property type="entry name" value="AAA"/>
    <property type="match status" value="1"/>
</dbReference>
<evidence type="ECO:0000256" key="1">
    <source>
        <dbReference type="ARBA" id="ARBA00022448"/>
    </source>
</evidence>
<dbReference type="Proteomes" id="UP001500742">
    <property type="component" value="Unassembled WGS sequence"/>
</dbReference>
<dbReference type="SUPFAM" id="SSF52540">
    <property type="entry name" value="P-loop containing nucleoside triphosphate hydrolases"/>
    <property type="match status" value="1"/>
</dbReference>
<dbReference type="PANTHER" id="PTHR42939">
    <property type="entry name" value="ABC TRANSPORTER ATP-BINDING PROTEIN ALBC-RELATED"/>
    <property type="match status" value="1"/>
</dbReference>
<dbReference type="InterPro" id="IPR003593">
    <property type="entry name" value="AAA+_ATPase"/>
</dbReference>
<dbReference type="EMBL" id="BAAAZC010000001">
    <property type="protein sequence ID" value="GAA3957038.1"/>
    <property type="molecule type" value="Genomic_DNA"/>
</dbReference>
<feature type="domain" description="ABC transporter" evidence="4">
    <location>
        <begin position="3"/>
        <end position="234"/>
    </location>
</feature>